<dbReference type="AlphaFoldDB" id="A0A0R3PMH2"/>
<reference evidence="1 2" key="2">
    <citation type="submission" date="2018-11" db="EMBL/GenBank/DDBJ databases">
        <authorList>
            <consortium name="Pathogen Informatics"/>
        </authorList>
    </citation>
    <scope>NUCLEOTIDE SEQUENCE [LARGE SCALE GENOMIC DNA]</scope>
    <source>
        <strain evidence="1 2">Costa Rica</strain>
    </source>
</reference>
<sequence>MGLKGTIYVKVDGWITVSGSDFNAIAERSGSFEGAWFKHRRTCSTFLGSVSLAPIFDILAEGNEILVLTMYHCLNGRYRRSGVMVEVRRLSSNSSQVRDGVQLARRDVWADEMSASCFSFRGTG</sequence>
<keyword evidence="2" id="KW-1185">Reference proteome</keyword>
<dbReference type="WBParaSite" id="ACOC_0000608901-mRNA-1">
    <property type="protein sequence ID" value="ACOC_0000608901-mRNA-1"/>
    <property type="gene ID" value="ACOC_0000608901"/>
</dbReference>
<accession>A0A0R3PMH2</accession>
<organism evidence="3">
    <name type="scientific">Angiostrongylus costaricensis</name>
    <name type="common">Nematode worm</name>
    <dbReference type="NCBI Taxonomy" id="334426"/>
    <lineage>
        <taxon>Eukaryota</taxon>
        <taxon>Metazoa</taxon>
        <taxon>Ecdysozoa</taxon>
        <taxon>Nematoda</taxon>
        <taxon>Chromadorea</taxon>
        <taxon>Rhabditida</taxon>
        <taxon>Rhabditina</taxon>
        <taxon>Rhabditomorpha</taxon>
        <taxon>Strongyloidea</taxon>
        <taxon>Metastrongylidae</taxon>
        <taxon>Angiostrongylus</taxon>
    </lineage>
</organism>
<evidence type="ECO:0000313" key="2">
    <source>
        <dbReference type="Proteomes" id="UP000267027"/>
    </source>
</evidence>
<dbReference type="Proteomes" id="UP000267027">
    <property type="component" value="Unassembled WGS sequence"/>
</dbReference>
<gene>
    <name evidence="1" type="ORF">ACOC_LOCUS6090</name>
</gene>
<proteinExistence type="predicted"/>
<reference evidence="3" key="1">
    <citation type="submission" date="2017-02" db="UniProtKB">
        <authorList>
            <consortium name="WormBaseParasite"/>
        </authorList>
    </citation>
    <scope>IDENTIFICATION</scope>
</reference>
<name>A0A0R3PMH2_ANGCS</name>
<protein>
    <submittedName>
        <fullName evidence="3">Dirigent protein</fullName>
    </submittedName>
</protein>
<evidence type="ECO:0000313" key="1">
    <source>
        <dbReference type="EMBL" id="VDM57675.1"/>
    </source>
</evidence>
<dbReference type="EMBL" id="UYYA01003918">
    <property type="protein sequence ID" value="VDM57675.1"/>
    <property type="molecule type" value="Genomic_DNA"/>
</dbReference>
<evidence type="ECO:0000313" key="3">
    <source>
        <dbReference type="WBParaSite" id="ACOC_0000608901-mRNA-1"/>
    </source>
</evidence>